<dbReference type="HOGENOM" id="CLU_1188635_0_0_7"/>
<dbReference type="AlphaFoldDB" id="D0LVC7"/>
<evidence type="ECO:0000313" key="3">
    <source>
        <dbReference type="Proteomes" id="UP000001880"/>
    </source>
</evidence>
<dbReference type="PROSITE" id="PS51257">
    <property type="entry name" value="PROKAR_LIPOPROTEIN"/>
    <property type="match status" value="1"/>
</dbReference>
<organism evidence="2 3">
    <name type="scientific">Haliangium ochraceum (strain DSM 14365 / JCM 11303 / SMP-2)</name>
    <dbReference type="NCBI Taxonomy" id="502025"/>
    <lineage>
        <taxon>Bacteria</taxon>
        <taxon>Pseudomonadati</taxon>
        <taxon>Myxococcota</taxon>
        <taxon>Polyangia</taxon>
        <taxon>Haliangiales</taxon>
        <taxon>Kofleriaceae</taxon>
        <taxon>Haliangium</taxon>
    </lineage>
</organism>
<sequence>MRPLAPRAGIALGAVLAASCAALASCGGGTPKDTMAPLPAPVTRATLAGPQCEVEETACRCREPGEDAGLPAPGFKRYELRLGPASNPLWAEVGDMVFYKSQERSEECYYFDLRPGEYPVRLRAESPRGFGARMSLSEYGDSARSWYDTFYFDCGSPGDCRDTDLEDWDLSVRERKGRLHDPCGSTKVRSLEWMHGRLQDQVHPDSLQLGFVLDVYRFIPEHPTGDPACADAN</sequence>
<proteinExistence type="predicted"/>
<evidence type="ECO:0000313" key="2">
    <source>
        <dbReference type="EMBL" id="ACY17488.1"/>
    </source>
</evidence>
<protein>
    <recommendedName>
        <fullName evidence="4">Lipoprotein</fullName>
    </recommendedName>
</protein>
<keyword evidence="3" id="KW-1185">Reference proteome</keyword>
<dbReference type="STRING" id="502025.Hoch_4999"/>
<dbReference type="KEGG" id="hoh:Hoch_4999"/>
<feature type="signal peptide" evidence="1">
    <location>
        <begin position="1"/>
        <end position="24"/>
    </location>
</feature>
<dbReference type="Proteomes" id="UP000001880">
    <property type="component" value="Chromosome"/>
</dbReference>
<reference evidence="2 3" key="1">
    <citation type="journal article" date="2010" name="Stand. Genomic Sci.">
        <title>Complete genome sequence of Haliangium ochraceum type strain (SMP-2).</title>
        <authorList>
            <consortium name="US DOE Joint Genome Institute (JGI-PGF)"/>
            <person name="Ivanova N."/>
            <person name="Daum C."/>
            <person name="Lang E."/>
            <person name="Abt B."/>
            <person name="Kopitz M."/>
            <person name="Saunders E."/>
            <person name="Lapidus A."/>
            <person name="Lucas S."/>
            <person name="Glavina Del Rio T."/>
            <person name="Nolan M."/>
            <person name="Tice H."/>
            <person name="Copeland A."/>
            <person name="Cheng J.F."/>
            <person name="Chen F."/>
            <person name="Bruce D."/>
            <person name="Goodwin L."/>
            <person name="Pitluck S."/>
            <person name="Mavromatis K."/>
            <person name="Pati A."/>
            <person name="Mikhailova N."/>
            <person name="Chen A."/>
            <person name="Palaniappan K."/>
            <person name="Land M."/>
            <person name="Hauser L."/>
            <person name="Chang Y.J."/>
            <person name="Jeffries C.D."/>
            <person name="Detter J.C."/>
            <person name="Brettin T."/>
            <person name="Rohde M."/>
            <person name="Goker M."/>
            <person name="Bristow J."/>
            <person name="Markowitz V."/>
            <person name="Eisen J.A."/>
            <person name="Hugenholtz P."/>
            <person name="Kyrpides N.C."/>
            <person name="Klenk H.P."/>
        </authorList>
    </citation>
    <scope>NUCLEOTIDE SEQUENCE [LARGE SCALE GENOMIC DNA]</scope>
    <source>
        <strain evidence="3">DSM 14365 / CIP 107738 / JCM 11303 / AJ 13395 / SMP-2</strain>
    </source>
</reference>
<feature type="chain" id="PRO_5003010517" description="Lipoprotein" evidence="1">
    <location>
        <begin position="25"/>
        <end position="233"/>
    </location>
</feature>
<accession>D0LVC7</accession>
<keyword evidence="1" id="KW-0732">Signal</keyword>
<evidence type="ECO:0008006" key="4">
    <source>
        <dbReference type="Google" id="ProtNLM"/>
    </source>
</evidence>
<evidence type="ECO:0000256" key="1">
    <source>
        <dbReference type="SAM" id="SignalP"/>
    </source>
</evidence>
<dbReference type="EMBL" id="CP001804">
    <property type="protein sequence ID" value="ACY17488.1"/>
    <property type="molecule type" value="Genomic_DNA"/>
</dbReference>
<name>D0LVC7_HALO1</name>
<gene>
    <name evidence="2" type="ordered locus">Hoch_4999</name>
</gene>